<sequence length="283" mass="32629">MGSRRSKEDDVNRISISIYVTNFPENFSAKELFQSCKQYGHVVDSFIPRKRTKEGELWVLLEFSSVKSKEAFRDNVGVSSWFSKIRQASFDINPDGRIVWVEIEGVPLKLWTLNTFKRIVTRWGNLIDTNDSDGNCFHSKRLCPWSGPLSWWRNWMEELSDDDSLEEGMKNLESENDCSNSFEVPDTVFENEGGSKKDSSVDPFGLYPLLNKKTKDQKHKESGTNSSPKFPPGFTPNNDNDDTGDKKSVNDFEEKKLNEDDGDSNIFHYPQGKVDEFRKFRSF</sequence>
<feature type="domain" description="RRM" evidence="2">
    <location>
        <begin position="18"/>
        <end position="72"/>
    </location>
</feature>
<dbReference type="Proteomes" id="UP001151760">
    <property type="component" value="Unassembled WGS sequence"/>
</dbReference>
<evidence type="ECO:0000259" key="2">
    <source>
        <dbReference type="Pfam" id="PF00076"/>
    </source>
</evidence>
<organism evidence="3 4">
    <name type="scientific">Tanacetum coccineum</name>
    <dbReference type="NCBI Taxonomy" id="301880"/>
    <lineage>
        <taxon>Eukaryota</taxon>
        <taxon>Viridiplantae</taxon>
        <taxon>Streptophyta</taxon>
        <taxon>Embryophyta</taxon>
        <taxon>Tracheophyta</taxon>
        <taxon>Spermatophyta</taxon>
        <taxon>Magnoliopsida</taxon>
        <taxon>eudicotyledons</taxon>
        <taxon>Gunneridae</taxon>
        <taxon>Pentapetalae</taxon>
        <taxon>asterids</taxon>
        <taxon>campanulids</taxon>
        <taxon>Asterales</taxon>
        <taxon>Asteraceae</taxon>
        <taxon>Asteroideae</taxon>
        <taxon>Anthemideae</taxon>
        <taxon>Anthemidinae</taxon>
        <taxon>Tanacetum</taxon>
    </lineage>
</organism>
<feature type="region of interest" description="Disordered" evidence="1">
    <location>
        <begin position="172"/>
        <end position="271"/>
    </location>
</feature>
<dbReference type="InterPro" id="IPR012677">
    <property type="entry name" value="Nucleotide-bd_a/b_plait_sf"/>
</dbReference>
<feature type="compositionally biased region" description="Basic and acidic residues" evidence="1">
    <location>
        <begin position="243"/>
        <end position="259"/>
    </location>
</feature>
<name>A0ABQ5AK49_9ASTR</name>
<gene>
    <name evidence="3" type="ORF">Tco_0824220</name>
</gene>
<dbReference type="CDD" id="cd00590">
    <property type="entry name" value="RRM_SF"/>
    <property type="match status" value="1"/>
</dbReference>
<dbReference type="InterPro" id="IPR035979">
    <property type="entry name" value="RBD_domain_sf"/>
</dbReference>
<dbReference type="Gene3D" id="3.30.70.330">
    <property type="match status" value="1"/>
</dbReference>
<dbReference type="SUPFAM" id="SSF54928">
    <property type="entry name" value="RNA-binding domain, RBD"/>
    <property type="match status" value="1"/>
</dbReference>
<proteinExistence type="predicted"/>
<reference evidence="3" key="2">
    <citation type="submission" date="2022-01" db="EMBL/GenBank/DDBJ databases">
        <authorList>
            <person name="Yamashiro T."/>
            <person name="Shiraishi A."/>
            <person name="Satake H."/>
            <person name="Nakayama K."/>
        </authorList>
    </citation>
    <scope>NUCLEOTIDE SEQUENCE</scope>
</reference>
<evidence type="ECO:0000256" key="1">
    <source>
        <dbReference type="SAM" id="MobiDB-lite"/>
    </source>
</evidence>
<dbReference type="EMBL" id="BQNB010012394">
    <property type="protein sequence ID" value="GJT03051.1"/>
    <property type="molecule type" value="Genomic_DNA"/>
</dbReference>
<protein>
    <submittedName>
        <fullName evidence="3">Nucleotide-binding alpha-beta plait domain-containing protein</fullName>
    </submittedName>
</protein>
<dbReference type="Pfam" id="PF00076">
    <property type="entry name" value="RRM_1"/>
    <property type="match status" value="1"/>
</dbReference>
<dbReference type="InterPro" id="IPR000504">
    <property type="entry name" value="RRM_dom"/>
</dbReference>
<evidence type="ECO:0000313" key="3">
    <source>
        <dbReference type="EMBL" id="GJT03051.1"/>
    </source>
</evidence>
<accession>A0ABQ5AK49</accession>
<reference evidence="3" key="1">
    <citation type="journal article" date="2022" name="Int. J. Mol. Sci.">
        <title>Draft Genome of Tanacetum Coccineum: Genomic Comparison of Closely Related Tanacetum-Family Plants.</title>
        <authorList>
            <person name="Yamashiro T."/>
            <person name="Shiraishi A."/>
            <person name="Nakayama K."/>
            <person name="Satake H."/>
        </authorList>
    </citation>
    <scope>NUCLEOTIDE SEQUENCE</scope>
</reference>
<evidence type="ECO:0000313" key="4">
    <source>
        <dbReference type="Proteomes" id="UP001151760"/>
    </source>
</evidence>
<keyword evidence="4" id="KW-1185">Reference proteome</keyword>
<comment type="caution">
    <text evidence="3">The sequence shown here is derived from an EMBL/GenBank/DDBJ whole genome shotgun (WGS) entry which is preliminary data.</text>
</comment>